<gene>
    <name evidence="1" type="ORF">M8818_004343</name>
</gene>
<dbReference type="Proteomes" id="UP001320706">
    <property type="component" value="Unassembled WGS sequence"/>
</dbReference>
<protein>
    <submittedName>
        <fullName evidence="1">Uncharacterized protein</fullName>
    </submittedName>
</protein>
<keyword evidence="2" id="KW-1185">Reference proteome</keyword>
<name>A0ACC3SB81_9PEZI</name>
<accession>A0ACC3SB81</accession>
<sequence length="101" mass="11308">MFIPPTSVTGHDYAEMQAVHMPEELWVRRWIALPISAVTPDVVSELCWRPVKVMDAKAIPTGVTPLEACVMIAETHSPSFFVQSLESMTIYLLTQLKGHVE</sequence>
<dbReference type="EMBL" id="JAMKPW020000022">
    <property type="protein sequence ID" value="KAK8206510.1"/>
    <property type="molecule type" value="Genomic_DNA"/>
</dbReference>
<evidence type="ECO:0000313" key="1">
    <source>
        <dbReference type="EMBL" id="KAK8206510.1"/>
    </source>
</evidence>
<evidence type="ECO:0000313" key="2">
    <source>
        <dbReference type="Proteomes" id="UP001320706"/>
    </source>
</evidence>
<proteinExistence type="predicted"/>
<organism evidence="1 2">
    <name type="scientific">Zalaria obscura</name>
    <dbReference type="NCBI Taxonomy" id="2024903"/>
    <lineage>
        <taxon>Eukaryota</taxon>
        <taxon>Fungi</taxon>
        <taxon>Dikarya</taxon>
        <taxon>Ascomycota</taxon>
        <taxon>Pezizomycotina</taxon>
        <taxon>Dothideomycetes</taxon>
        <taxon>Dothideomycetidae</taxon>
        <taxon>Dothideales</taxon>
        <taxon>Zalariaceae</taxon>
        <taxon>Zalaria</taxon>
    </lineage>
</organism>
<reference evidence="1" key="1">
    <citation type="submission" date="2024-02" db="EMBL/GenBank/DDBJ databases">
        <title>Metagenome Assembled Genome of Zalaria obscura JY119.</title>
        <authorList>
            <person name="Vighnesh L."/>
            <person name="Jagadeeshwari U."/>
            <person name="Venkata Ramana C."/>
            <person name="Sasikala C."/>
        </authorList>
    </citation>
    <scope>NUCLEOTIDE SEQUENCE</scope>
    <source>
        <strain evidence="1">JY119</strain>
    </source>
</reference>
<comment type="caution">
    <text evidence="1">The sequence shown here is derived from an EMBL/GenBank/DDBJ whole genome shotgun (WGS) entry which is preliminary data.</text>
</comment>